<dbReference type="PROSITE" id="PS50888">
    <property type="entry name" value="BHLH"/>
    <property type="match status" value="1"/>
</dbReference>
<dbReference type="GO" id="GO:0090575">
    <property type="term" value="C:RNA polymerase II transcription regulator complex"/>
    <property type="evidence" value="ECO:0007669"/>
    <property type="project" value="TreeGrafter"/>
</dbReference>
<accession>A0AAD9QRE1</accession>
<evidence type="ECO:0000256" key="4">
    <source>
        <dbReference type="ARBA" id="ARBA00023159"/>
    </source>
</evidence>
<dbReference type="PANTHER" id="PTHR10328:SF3">
    <property type="entry name" value="PROTEIN MAX"/>
    <property type="match status" value="1"/>
</dbReference>
<dbReference type="SMART" id="SM00353">
    <property type="entry name" value="HLH"/>
    <property type="match status" value="1"/>
</dbReference>
<dbReference type="AlphaFoldDB" id="A0AAD9QRE1"/>
<keyword evidence="5" id="KW-0804">Transcription</keyword>
<evidence type="ECO:0000313" key="11">
    <source>
        <dbReference type="Proteomes" id="UP001249851"/>
    </source>
</evidence>
<feature type="coiled-coil region" evidence="7">
    <location>
        <begin position="81"/>
        <end position="115"/>
    </location>
</feature>
<reference evidence="10" key="2">
    <citation type="journal article" date="2023" name="Science">
        <title>Genomic signatures of disease resistance in endangered staghorn corals.</title>
        <authorList>
            <person name="Vollmer S.V."/>
            <person name="Selwyn J.D."/>
            <person name="Despard B.A."/>
            <person name="Roesel C.L."/>
        </authorList>
    </citation>
    <scope>NUCLEOTIDE SEQUENCE</scope>
    <source>
        <strain evidence="10">K2</strain>
    </source>
</reference>
<evidence type="ECO:0000256" key="5">
    <source>
        <dbReference type="ARBA" id="ARBA00023163"/>
    </source>
</evidence>
<dbReference type="Proteomes" id="UP001249851">
    <property type="component" value="Unassembled WGS sequence"/>
</dbReference>
<reference evidence="10" key="1">
    <citation type="journal article" date="2023" name="G3 (Bethesda)">
        <title>Whole genome assembly and annotation of the endangered Caribbean coral Acropora cervicornis.</title>
        <authorList>
            <person name="Selwyn J.D."/>
            <person name="Vollmer S.V."/>
        </authorList>
    </citation>
    <scope>NUCLEOTIDE SEQUENCE</scope>
    <source>
        <strain evidence="10">K2</strain>
    </source>
</reference>
<evidence type="ECO:0000256" key="8">
    <source>
        <dbReference type="SAM" id="MobiDB-lite"/>
    </source>
</evidence>
<keyword evidence="4" id="KW-0010">Activator</keyword>
<sequence>MEVWFSENQNNNEEKKEGKLHAKSKTRNMSGRRAHHNALEQKRRGVIRGCFECLRNSVPSLDLEDKKLSRSGILRETARYIKTTRERVTEYQANIKELRLQNEFLSNELEFLESMPINDAPWFEDFDTFSSDSIKMDNDLCFDAVKTSAIQIGENNHFVNTVAKEFFNSTERSDDEENLDEQREYISAIAQRNIFEEEELQVDVESLAENAFPCC</sequence>
<feature type="region of interest" description="Disordered" evidence="8">
    <location>
        <begin position="1"/>
        <end position="21"/>
    </location>
</feature>
<keyword evidence="7" id="KW-0175">Coiled coil</keyword>
<organism evidence="10 11">
    <name type="scientific">Acropora cervicornis</name>
    <name type="common">Staghorn coral</name>
    <dbReference type="NCBI Taxonomy" id="6130"/>
    <lineage>
        <taxon>Eukaryota</taxon>
        <taxon>Metazoa</taxon>
        <taxon>Cnidaria</taxon>
        <taxon>Anthozoa</taxon>
        <taxon>Hexacorallia</taxon>
        <taxon>Scleractinia</taxon>
        <taxon>Astrocoeniina</taxon>
        <taxon>Acroporidae</taxon>
        <taxon>Acropora</taxon>
    </lineage>
</organism>
<evidence type="ECO:0000256" key="7">
    <source>
        <dbReference type="SAM" id="Coils"/>
    </source>
</evidence>
<dbReference type="GO" id="GO:0046983">
    <property type="term" value="F:protein dimerization activity"/>
    <property type="evidence" value="ECO:0007669"/>
    <property type="project" value="InterPro"/>
</dbReference>
<dbReference type="Pfam" id="PF00010">
    <property type="entry name" value="HLH"/>
    <property type="match status" value="1"/>
</dbReference>
<comment type="caution">
    <text evidence="10">The sequence shown here is derived from an EMBL/GenBank/DDBJ whole genome shotgun (WGS) entry which is preliminary data.</text>
</comment>
<dbReference type="InterPro" id="IPR036638">
    <property type="entry name" value="HLH_DNA-bd_sf"/>
</dbReference>
<evidence type="ECO:0000259" key="9">
    <source>
        <dbReference type="PROSITE" id="PS50888"/>
    </source>
</evidence>
<dbReference type="GO" id="GO:0003677">
    <property type="term" value="F:DNA binding"/>
    <property type="evidence" value="ECO:0007669"/>
    <property type="project" value="UniProtKB-KW"/>
</dbReference>
<evidence type="ECO:0000256" key="6">
    <source>
        <dbReference type="ARBA" id="ARBA00023242"/>
    </source>
</evidence>
<proteinExistence type="inferred from homology"/>
<dbReference type="GO" id="GO:0045944">
    <property type="term" value="P:positive regulation of transcription by RNA polymerase II"/>
    <property type="evidence" value="ECO:0007669"/>
    <property type="project" value="TreeGrafter"/>
</dbReference>
<evidence type="ECO:0000313" key="10">
    <source>
        <dbReference type="EMBL" id="KAK2566003.1"/>
    </source>
</evidence>
<dbReference type="InterPro" id="IPR011598">
    <property type="entry name" value="bHLH_dom"/>
</dbReference>
<dbReference type="GO" id="GO:0003700">
    <property type="term" value="F:DNA-binding transcription factor activity"/>
    <property type="evidence" value="ECO:0007669"/>
    <property type="project" value="TreeGrafter"/>
</dbReference>
<protein>
    <submittedName>
        <fullName evidence="10">Protein max</fullName>
    </submittedName>
</protein>
<keyword evidence="3" id="KW-0238">DNA-binding</keyword>
<keyword evidence="2" id="KW-0805">Transcription regulation</keyword>
<dbReference type="EMBL" id="JARQWQ010000018">
    <property type="protein sequence ID" value="KAK2566003.1"/>
    <property type="molecule type" value="Genomic_DNA"/>
</dbReference>
<evidence type="ECO:0000256" key="1">
    <source>
        <dbReference type="ARBA" id="ARBA00007628"/>
    </source>
</evidence>
<comment type="similarity">
    <text evidence="1">Belongs to the MAX family.</text>
</comment>
<dbReference type="Gene3D" id="4.10.280.10">
    <property type="entry name" value="Helix-loop-helix DNA-binding domain"/>
    <property type="match status" value="1"/>
</dbReference>
<evidence type="ECO:0000256" key="3">
    <source>
        <dbReference type="ARBA" id="ARBA00023125"/>
    </source>
</evidence>
<name>A0AAD9QRE1_ACRCE</name>
<feature type="domain" description="BHLH" evidence="9">
    <location>
        <begin position="31"/>
        <end position="84"/>
    </location>
</feature>
<evidence type="ECO:0000256" key="2">
    <source>
        <dbReference type="ARBA" id="ARBA00023015"/>
    </source>
</evidence>
<keyword evidence="6" id="KW-0539">Nucleus</keyword>
<keyword evidence="11" id="KW-1185">Reference proteome</keyword>
<dbReference type="PANTHER" id="PTHR10328">
    <property type="entry name" value="PROTEIN MAX MYC-ASSOCIATED FACTOR X"/>
    <property type="match status" value="1"/>
</dbReference>
<dbReference type="SUPFAM" id="SSF47459">
    <property type="entry name" value="HLH, helix-loop-helix DNA-binding domain"/>
    <property type="match status" value="1"/>
</dbReference>
<gene>
    <name evidence="10" type="ORF">P5673_010324</name>
</gene>